<keyword evidence="3 7" id="KW-1133">Transmembrane helix</keyword>
<organism evidence="8 9">
    <name type="scientific">Peptoniphilus koenoeneniae</name>
    <dbReference type="NCBI Taxonomy" id="507751"/>
    <lineage>
        <taxon>Bacteria</taxon>
        <taxon>Bacillati</taxon>
        <taxon>Bacillota</taxon>
        <taxon>Tissierellia</taxon>
        <taxon>Tissierellales</taxon>
        <taxon>Peptoniphilaceae</taxon>
        <taxon>Peptoniphilus</taxon>
    </lineage>
</organism>
<evidence type="ECO:0000256" key="6">
    <source>
        <dbReference type="ARBA" id="ARBA00023316"/>
    </source>
</evidence>
<protein>
    <submittedName>
        <fullName evidence="8">Cell division protein YceG involved in septum cleavage</fullName>
    </submittedName>
</protein>
<reference evidence="8 9" key="1">
    <citation type="submission" date="2023-07" db="EMBL/GenBank/DDBJ databases">
        <title>Genomic Encyclopedia of Type Strains, Phase IV (KMG-IV): sequencing the most valuable type-strain genomes for metagenomic binning, comparative biology and taxonomic classification.</title>
        <authorList>
            <person name="Goeker M."/>
        </authorList>
    </citation>
    <scope>NUCLEOTIDE SEQUENCE [LARGE SCALE GENOMIC DNA]</scope>
    <source>
        <strain evidence="8 9">DSM 22616</strain>
    </source>
</reference>
<dbReference type="PANTHER" id="PTHR30518">
    <property type="entry name" value="ENDOLYTIC MUREIN TRANSGLYCOSYLASE"/>
    <property type="match status" value="1"/>
</dbReference>
<dbReference type="Gene3D" id="3.30.1490.480">
    <property type="entry name" value="Endolytic murein transglycosylase"/>
    <property type="match status" value="2"/>
</dbReference>
<keyword evidence="1" id="KW-1003">Cell membrane</keyword>
<gene>
    <name evidence="8" type="ORF">J2S72_001446</name>
</gene>
<dbReference type="EMBL" id="JAUSTN010000007">
    <property type="protein sequence ID" value="MDQ0275419.1"/>
    <property type="molecule type" value="Genomic_DNA"/>
</dbReference>
<dbReference type="Proteomes" id="UP001236559">
    <property type="component" value="Unassembled WGS sequence"/>
</dbReference>
<sequence length="222" mass="25610">MDFFIKLKELFFKLLGFLLVALVILFLLFIAKWRNDHMNRVALVNSNVELTLREEAKILKEKFHSLTNKEEEPKEIPFIENEDELNYVTVNIPEACDLDTLGKILKDMGLIKDIPTFKKMCYDMAIENKFQPGAYKMKKDLKVRDILVLLSNSTSKKYEIKVTQAMGAADVAEELLKSGVIKDKNAFLNECEKMGVLDKFKEGDFVFTSPIRVSKIIEIFTK</sequence>
<keyword evidence="5" id="KW-0456">Lyase</keyword>
<name>A0ABU0AX79_9FIRM</name>
<evidence type="ECO:0000256" key="5">
    <source>
        <dbReference type="ARBA" id="ARBA00023239"/>
    </source>
</evidence>
<evidence type="ECO:0000256" key="7">
    <source>
        <dbReference type="SAM" id="Phobius"/>
    </source>
</evidence>
<proteinExistence type="predicted"/>
<comment type="caution">
    <text evidence="8">The sequence shown here is derived from an EMBL/GenBank/DDBJ whole genome shotgun (WGS) entry which is preliminary data.</text>
</comment>
<keyword evidence="2 7" id="KW-0812">Transmembrane</keyword>
<dbReference type="RefSeq" id="WP_023055978.1">
    <property type="nucleotide sequence ID" value="NZ_JAUSTN010000007.1"/>
</dbReference>
<evidence type="ECO:0000313" key="8">
    <source>
        <dbReference type="EMBL" id="MDQ0275419.1"/>
    </source>
</evidence>
<accession>A0ABU0AX79</accession>
<evidence type="ECO:0000256" key="3">
    <source>
        <dbReference type="ARBA" id="ARBA00022989"/>
    </source>
</evidence>
<feature type="transmembrane region" description="Helical" evidence="7">
    <location>
        <begin position="12"/>
        <end position="31"/>
    </location>
</feature>
<evidence type="ECO:0000256" key="4">
    <source>
        <dbReference type="ARBA" id="ARBA00023136"/>
    </source>
</evidence>
<dbReference type="InterPro" id="IPR003770">
    <property type="entry name" value="MLTG-like"/>
</dbReference>
<evidence type="ECO:0000313" key="9">
    <source>
        <dbReference type="Proteomes" id="UP001236559"/>
    </source>
</evidence>
<dbReference type="GO" id="GO:0051301">
    <property type="term" value="P:cell division"/>
    <property type="evidence" value="ECO:0007669"/>
    <property type="project" value="UniProtKB-KW"/>
</dbReference>
<keyword evidence="8" id="KW-0131">Cell cycle</keyword>
<keyword evidence="6" id="KW-0961">Cell wall biogenesis/degradation</keyword>
<keyword evidence="8" id="KW-0132">Cell division</keyword>
<keyword evidence="9" id="KW-1185">Reference proteome</keyword>
<evidence type="ECO:0000256" key="1">
    <source>
        <dbReference type="ARBA" id="ARBA00022475"/>
    </source>
</evidence>
<keyword evidence="4 7" id="KW-0472">Membrane</keyword>
<evidence type="ECO:0000256" key="2">
    <source>
        <dbReference type="ARBA" id="ARBA00022692"/>
    </source>
</evidence>
<dbReference type="PANTHER" id="PTHR30518:SF2">
    <property type="entry name" value="ENDOLYTIC MUREIN TRANSGLYCOSYLASE"/>
    <property type="match status" value="1"/>
</dbReference>